<evidence type="ECO:0000256" key="7">
    <source>
        <dbReference type="ARBA" id="ARBA00047942"/>
    </source>
</evidence>
<dbReference type="InterPro" id="IPR051537">
    <property type="entry name" value="DNA_Adenine_Mtase"/>
</dbReference>
<dbReference type="CDD" id="cd02440">
    <property type="entry name" value="AdoMet_MTases"/>
    <property type="match status" value="1"/>
</dbReference>
<proteinExistence type="inferred from homology"/>
<evidence type="ECO:0000256" key="3">
    <source>
        <dbReference type="ARBA" id="ARBA00022603"/>
    </source>
</evidence>
<dbReference type="SUPFAM" id="SSF53335">
    <property type="entry name" value="S-adenosyl-L-methionine-dependent methyltransferases"/>
    <property type="match status" value="1"/>
</dbReference>
<name>A0ABM9WXC8_VIBAE</name>
<feature type="domain" description="N6 adenine-specific DNA methyltransferase N-terminal" evidence="9">
    <location>
        <begin position="11"/>
        <end position="149"/>
    </location>
</feature>
<protein>
    <recommendedName>
        <fullName evidence="2">site-specific DNA-methyltransferase (adenine-specific)</fullName>
        <ecNumber evidence="2">2.1.1.72</ecNumber>
    </recommendedName>
</protein>
<dbReference type="EMBL" id="DS267811">
    <property type="protein sequence ID" value="EDN58074.1"/>
    <property type="molecule type" value="Genomic_DNA"/>
</dbReference>
<dbReference type="GO" id="GO:0008168">
    <property type="term" value="F:methyltransferase activity"/>
    <property type="evidence" value="ECO:0007669"/>
    <property type="project" value="UniProtKB-KW"/>
</dbReference>
<keyword evidence="6" id="KW-0680">Restriction system</keyword>
<dbReference type="GO" id="GO:0032259">
    <property type="term" value="P:methylation"/>
    <property type="evidence" value="ECO:0007669"/>
    <property type="project" value="UniProtKB-KW"/>
</dbReference>
<evidence type="ECO:0000259" key="8">
    <source>
        <dbReference type="Pfam" id="PF02384"/>
    </source>
</evidence>
<dbReference type="PANTHER" id="PTHR42933:SF3">
    <property type="entry name" value="TYPE I RESTRICTION ENZYME MJAVIII METHYLASE SUBUNIT"/>
    <property type="match status" value="1"/>
</dbReference>
<evidence type="ECO:0000256" key="5">
    <source>
        <dbReference type="ARBA" id="ARBA00022691"/>
    </source>
</evidence>
<dbReference type="PROSITE" id="PS00092">
    <property type="entry name" value="N6_MTASE"/>
    <property type="match status" value="1"/>
</dbReference>
<keyword evidence="4" id="KW-0808">Transferase</keyword>
<organism evidence="10 11">
    <name type="scientific">Vibrio antiquarius (strain Ex25)</name>
    <dbReference type="NCBI Taxonomy" id="150340"/>
    <lineage>
        <taxon>Bacteria</taxon>
        <taxon>Pseudomonadati</taxon>
        <taxon>Pseudomonadota</taxon>
        <taxon>Gammaproteobacteria</taxon>
        <taxon>Vibrionales</taxon>
        <taxon>Vibrionaceae</taxon>
        <taxon>Vibrio</taxon>
        <taxon>Vibrio diabolicus subgroup</taxon>
    </lineage>
</organism>
<comment type="catalytic activity">
    <reaction evidence="7">
        <text>a 2'-deoxyadenosine in DNA + S-adenosyl-L-methionine = an N(6)-methyl-2'-deoxyadenosine in DNA + S-adenosyl-L-homocysteine + H(+)</text>
        <dbReference type="Rhea" id="RHEA:15197"/>
        <dbReference type="Rhea" id="RHEA-COMP:12418"/>
        <dbReference type="Rhea" id="RHEA-COMP:12419"/>
        <dbReference type="ChEBI" id="CHEBI:15378"/>
        <dbReference type="ChEBI" id="CHEBI:57856"/>
        <dbReference type="ChEBI" id="CHEBI:59789"/>
        <dbReference type="ChEBI" id="CHEBI:90615"/>
        <dbReference type="ChEBI" id="CHEBI:90616"/>
        <dbReference type="EC" id="2.1.1.72"/>
    </reaction>
</comment>
<dbReference type="PRINTS" id="PR00507">
    <property type="entry name" value="N12N6MTFRASE"/>
</dbReference>
<evidence type="ECO:0000313" key="10">
    <source>
        <dbReference type="EMBL" id="EDN58074.1"/>
    </source>
</evidence>
<dbReference type="PANTHER" id="PTHR42933">
    <property type="entry name" value="SLR6095 PROTEIN"/>
    <property type="match status" value="1"/>
</dbReference>
<evidence type="ECO:0000256" key="2">
    <source>
        <dbReference type="ARBA" id="ARBA00011900"/>
    </source>
</evidence>
<dbReference type="Pfam" id="PF12161">
    <property type="entry name" value="HsdM_N"/>
    <property type="match status" value="1"/>
</dbReference>
<accession>A0ABM9WXC8</accession>
<dbReference type="InterPro" id="IPR022749">
    <property type="entry name" value="D12N6_MeTrfase_N"/>
</dbReference>
<dbReference type="RefSeq" id="WP_006741465.1">
    <property type="nucleotide sequence ID" value="NC_013456.1"/>
</dbReference>
<keyword evidence="3 10" id="KW-0489">Methyltransferase</keyword>
<dbReference type="Pfam" id="PF02384">
    <property type="entry name" value="N6_Mtase"/>
    <property type="match status" value="1"/>
</dbReference>
<dbReference type="InterPro" id="IPR003356">
    <property type="entry name" value="DNA_methylase_A-5"/>
</dbReference>
<dbReference type="Gene3D" id="3.40.50.150">
    <property type="entry name" value="Vaccinia Virus protein VP39"/>
    <property type="match status" value="1"/>
</dbReference>
<dbReference type="InterPro" id="IPR029063">
    <property type="entry name" value="SAM-dependent_MTases_sf"/>
</dbReference>
<dbReference type="EC" id="2.1.1.72" evidence="2"/>
<keyword evidence="5" id="KW-0949">S-adenosyl-L-methionine</keyword>
<comment type="similarity">
    <text evidence="1">Belongs to the N(4)/N(6)-methyltransferase family.</text>
</comment>
<evidence type="ECO:0000256" key="6">
    <source>
        <dbReference type="ARBA" id="ARBA00022747"/>
    </source>
</evidence>
<dbReference type="InterPro" id="IPR002052">
    <property type="entry name" value="DNA_methylase_N6_adenine_CS"/>
</dbReference>
<evidence type="ECO:0000256" key="4">
    <source>
        <dbReference type="ARBA" id="ARBA00022679"/>
    </source>
</evidence>
<feature type="domain" description="DNA methylase adenine-specific" evidence="8">
    <location>
        <begin position="177"/>
        <end position="487"/>
    </location>
</feature>
<evidence type="ECO:0000256" key="1">
    <source>
        <dbReference type="ARBA" id="ARBA00006594"/>
    </source>
</evidence>
<reference evidence="11" key="1">
    <citation type="submission" date="2006-10" db="EMBL/GenBank/DDBJ databases">
        <authorList>
            <person name="Heidelberg J."/>
            <person name="Sebastian Y."/>
        </authorList>
    </citation>
    <scope>NUCLEOTIDE SEQUENCE [LARGE SCALE GENOMIC DNA]</scope>
    <source>
        <strain evidence="11">EX25</strain>
    </source>
</reference>
<gene>
    <name evidence="10" type="ORF">VEx25_B0134</name>
</gene>
<dbReference type="GeneID" id="45027455"/>
<sequence>MDHSVHNKLISFIWSIADDCLRDVYVRGKYRDVILPMVVLRRLDTLLEPSKEAVLEEVRFQKEEMNETELDDAPLCAASGYVFYNTSKWTLQTLFSTATNNQQILLANFEDYLNGFSDNVKEIVECFNLKAQIRHMAGKDVLLDVVEKFVSPYINLTPTVKEDPEGNKLPALSNLGMGYVFEELIRKFNEENNEEAGEHFTPREVIELMTHLVFDPIKDELPLSITVYDPACGSGGMLTETQNFVEEKYPASNRDIYLYGKEINDETYAICKSDMMIKGNNPQNIRVGSTLSTDEFSSERFDFMLSNPPYGKSWASEQKHIKDGKDVVDGRFKVKLKDYWGVESEQDAIPRSSDGQLLFLMEMVTKMKSPQVSPLGSRIASVHNGSSLFTGDAGSGESNIRRFIIENDMLDAIVQLPNNLFYNTGITTYIWLLNNNKPESRQGKVQLIDASLLFRKLRKNLGNKNCEFSPEHIAKIVSTYLDNKSVERAIDEKGDSVGIAAQVFKNQDFGYYKVNIERPDRRNAQFRSDLIEPLRFEKSLREVMEYLYVEYGEKVYDAGFVKGVEKEITKWCEENDISLNKAAKTKLLDTKNWIKQRTLVNAASQLHSKIGDEVYNDFNQFKQLVDAELKSLGLKLAATEKKAILDAVSWYNENAEKVIKKVAKLKQDKLDELLESYECELQDLPDFGYYPTGNHNEFVTYESSSDLRDSESVPLEQSIYQYFLDEVKPHVDEAWVNLESVKIGYEISFNKYFYRHKPLRSMDEVAKDIIALEQKAEGLISDILGGDVVKGDAK</sequence>
<keyword evidence="11" id="KW-1185">Reference proteome</keyword>
<evidence type="ECO:0000313" key="11">
    <source>
        <dbReference type="Proteomes" id="UP000242664"/>
    </source>
</evidence>
<evidence type="ECO:0000259" key="9">
    <source>
        <dbReference type="Pfam" id="PF12161"/>
    </source>
</evidence>
<dbReference type="Proteomes" id="UP000242664">
    <property type="component" value="Unassembled WGS sequence"/>
</dbReference>